<dbReference type="SMART" id="SM01360">
    <property type="entry name" value="A2M"/>
    <property type="match status" value="1"/>
</dbReference>
<dbReference type="SMART" id="SM01359">
    <property type="entry name" value="A2M_N_2"/>
    <property type="match status" value="1"/>
</dbReference>
<feature type="compositionally biased region" description="Polar residues" evidence="6">
    <location>
        <begin position="330"/>
        <end position="339"/>
    </location>
</feature>
<gene>
    <name evidence="9" type="ORF">DSTB1V02_LOCUS13281</name>
</gene>
<accession>A0A7R9FSL6</accession>
<evidence type="ECO:0000256" key="2">
    <source>
        <dbReference type="ARBA" id="ARBA00023180"/>
    </source>
</evidence>
<dbReference type="FunFam" id="2.60.40.1930:FF:000001">
    <property type="entry name" value="CD109 isoform 3"/>
    <property type="match status" value="1"/>
</dbReference>
<protein>
    <recommendedName>
        <fullName evidence="5">TEP1-F</fullName>
    </recommendedName>
</protein>
<dbReference type="Pfam" id="PF00207">
    <property type="entry name" value="A2M"/>
    <property type="match status" value="1"/>
</dbReference>
<dbReference type="Pfam" id="PF17789">
    <property type="entry name" value="MG4"/>
    <property type="match status" value="1"/>
</dbReference>
<dbReference type="EMBL" id="CAJPEV010006029">
    <property type="protein sequence ID" value="CAG0903768.1"/>
    <property type="molecule type" value="Genomic_DNA"/>
</dbReference>
<dbReference type="Gene3D" id="2.60.40.1940">
    <property type="match status" value="1"/>
</dbReference>
<dbReference type="Pfam" id="PF07703">
    <property type="entry name" value="A2M_BRD"/>
    <property type="match status" value="1"/>
</dbReference>
<feature type="non-terminal residue" evidence="9">
    <location>
        <position position="1"/>
    </location>
</feature>
<evidence type="ECO:0000313" key="9">
    <source>
        <dbReference type="EMBL" id="CAD7253532.1"/>
    </source>
</evidence>
<dbReference type="AlphaFoldDB" id="A0A7R9FSL6"/>
<dbReference type="Gene3D" id="2.60.40.10">
    <property type="entry name" value="Immunoglobulins"/>
    <property type="match status" value="2"/>
</dbReference>
<keyword evidence="2" id="KW-0325">Glycoprotein</keyword>
<dbReference type="PANTHER" id="PTHR11412">
    <property type="entry name" value="MACROGLOBULIN / COMPLEMENT"/>
    <property type="match status" value="1"/>
</dbReference>
<dbReference type="InterPro" id="IPR002890">
    <property type="entry name" value="MG2"/>
</dbReference>
<organism evidence="9">
    <name type="scientific">Darwinula stevensoni</name>
    <dbReference type="NCBI Taxonomy" id="69355"/>
    <lineage>
        <taxon>Eukaryota</taxon>
        <taxon>Metazoa</taxon>
        <taxon>Ecdysozoa</taxon>
        <taxon>Arthropoda</taxon>
        <taxon>Crustacea</taxon>
        <taxon>Oligostraca</taxon>
        <taxon>Ostracoda</taxon>
        <taxon>Podocopa</taxon>
        <taxon>Podocopida</taxon>
        <taxon>Darwinulocopina</taxon>
        <taxon>Darwinuloidea</taxon>
        <taxon>Darwinulidae</taxon>
        <taxon>Darwinula</taxon>
    </lineage>
</organism>
<proteinExistence type="predicted"/>
<evidence type="ECO:0000313" key="10">
    <source>
        <dbReference type="Proteomes" id="UP000677054"/>
    </source>
</evidence>
<keyword evidence="10" id="KW-1185">Reference proteome</keyword>
<dbReference type="InterPro" id="IPR050473">
    <property type="entry name" value="A2M/Complement_sys"/>
</dbReference>
<evidence type="ECO:0000259" key="7">
    <source>
        <dbReference type="SMART" id="SM01359"/>
    </source>
</evidence>
<dbReference type="EMBL" id="LR905546">
    <property type="protein sequence ID" value="CAD7253532.1"/>
    <property type="molecule type" value="Genomic_DNA"/>
</dbReference>
<feature type="domain" description="Alpha-2-macroglobulin bait region" evidence="7">
    <location>
        <begin position="427"/>
        <end position="600"/>
    </location>
</feature>
<dbReference type="GO" id="GO:0004866">
    <property type="term" value="F:endopeptidase inhibitor activity"/>
    <property type="evidence" value="ECO:0007669"/>
    <property type="project" value="InterPro"/>
</dbReference>
<feature type="region of interest" description="Disordered" evidence="6">
    <location>
        <begin position="329"/>
        <end position="352"/>
    </location>
</feature>
<keyword evidence="1" id="KW-0732">Signal</keyword>
<dbReference type="Proteomes" id="UP000677054">
    <property type="component" value="Unassembled WGS sequence"/>
</dbReference>
<feature type="compositionally biased region" description="Basic and acidic residues" evidence="6">
    <location>
        <begin position="343"/>
        <end position="352"/>
    </location>
</feature>
<comment type="function">
    <text evidence="3">Binds covalently through a thioester bond to the pathogen surface resulting in pathogen clearance.</text>
</comment>
<dbReference type="InterPro" id="IPR013783">
    <property type="entry name" value="Ig-like_fold"/>
</dbReference>
<dbReference type="OrthoDB" id="6377345at2759"/>
<evidence type="ECO:0000256" key="5">
    <source>
        <dbReference type="ARBA" id="ARBA00078071"/>
    </source>
</evidence>
<reference evidence="9" key="1">
    <citation type="submission" date="2020-11" db="EMBL/GenBank/DDBJ databases">
        <authorList>
            <person name="Tran Van P."/>
        </authorList>
    </citation>
    <scope>NUCLEOTIDE SEQUENCE</scope>
</reference>
<dbReference type="Gene3D" id="2.20.130.20">
    <property type="match status" value="1"/>
</dbReference>
<dbReference type="Pfam" id="PF17791">
    <property type="entry name" value="MG3"/>
    <property type="match status" value="1"/>
</dbReference>
<evidence type="ECO:0000256" key="4">
    <source>
        <dbReference type="ARBA" id="ARBA00063781"/>
    </source>
</evidence>
<evidence type="ECO:0000259" key="8">
    <source>
        <dbReference type="SMART" id="SM01360"/>
    </source>
</evidence>
<dbReference type="Gene3D" id="2.60.40.1930">
    <property type="match status" value="2"/>
</dbReference>
<dbReference type="InterPro" id="IPR011625">
    <property type="entry name" value="A2M_N_BRD"/>
</dbReference>
<evidence type="ECO:0000256" key="1">
    <source>
        <dbReference type="ARBA" id="ARBA00022729"/>
    </source>
</evidence>
<comment type="subunit">
    <text evidence="4">Heterodimer of a TEP1-N chain and an TEP1-C chain non-covalently linked. Forms a complex composed of TEP1-N and TEP1-C heterodimer, LRIM1 and APL1C; the interaction stabilizes TEP1-N and TEP1-C heterodimer, prevents its binding to tissues while circulating in the hemolymph and protects the thioester bond from hydrolysis. Mature TEP1 and to a lesser extent full-length TEP1 interact with SPCLIP1; the interaction is induced by microbial infection.</text>
</comment>
<name>A0A7R9FSL6_9CRUS</name>
<dbReference type="InterPro" id="IPR001599">
    <property type="entry name" value="Macroglobln_a2"/>
</dbReference>
<dbReference type="SUPFAM" id="SSF81296">
    <property type="entry name" value="E set domains"/>
    <property type="match status" value="1"/>
</dbReference>
<dbReference type="Pfam" id="PF01835">
    <property type="entry name" value="MG2"/>
    <property type="match status" value="1"/>
</dbReference>
<dbReference type="InterPro" id="IPR041555">
    <property type="entry name" value="MG3"/>
</dbReference>
<dbReference type="InterPro" id="IPR014756">
    <property type="entry name" value="Ig_E-set"/>
</dbReference>
<feature type="domain" description="Alpha-2-macroglobulin" evidence="8">
    <location>
        <begin position="750"/>
        <end position="841"/>
    </location>
</feature>
<dbReference type="InterPro" id="IPR040839">
    <property type="entry name" value="MG4"/>
</dbReference>
<dbReference type="Gene3D" id="6.20.50.160">
    <property type="match status" value="1"/>
</dbReference>
<evidence type="ECO:0000256" key="3">
    <source>
        <dbReference type="ARBA" id="ARBA00057615"/>
    </source>
</evidence>
<dbReference type="PANTHER" id="PTHR11412:SF171">
    <property type="entry name" value="PREGNANCY ZONE PROTEIN-LIKE PROTEIN"/>
    <property type="match status" value="1"/>
</dbReference>
<evidence type="ECO:0000256" key="6">
    <source>
        <dbReference type="SAM" id="MobiDB-lite"/>
    </source>
</evidence>
<sequence length="903" mass="101069">MAKLTLTGEGDDATLATLEHPFADGSEECFPFPVPPVAEQSGRLHLQLTLDAVPDYEKYESEWVNIREYQNLLFVQTDKSLYLPGQAVRFRILVLDTGLKPLEKQVREVWVENPSGIRTAQWKEPASTAGFVQLEFKLPQEPPQGNWKIKVDARGRSFTEEKQFEVLEYVLPKYSVKIQTPKVLFGDASTLDLKICSRYTHGGAVEGELSLKVEPSISIFDNLKDNYPGLVEEFHINLDKYTPVFHRQVKGCHKESIATAALGMDNRELAPSSVSITATVKEKGTGVEFTESVILQVERNPLEINLDASPANFKPGFVYNGLVKVKDKSGSPSRGQTIQICKDPSDGSSEERMGRCRNFTTDSEGLVVFQIPPQVPDESSFGIEVSTPGLEKDFPKNHKKGTWEKQIHSYNAYKSVNGWHSPSKEYIHILHPAGQGVPARCGETLYFDLLYSTSTPEAEQRIRYQVIARGDVLVSKAFDHHSDEEEEGSGDSESGDPELLVYKLDKKAQIPKHLSRASVKIPVTPEMAPESKLVVFYFRPDGEVVSDHMAFGVDQCLPNKVKLKWKEEEVGPGSKVVLKVKAEPESVCGLRVVDKSVDLLRPGDQLNVDKVFQALERFQIYGYEFPSQSTDNDFCLSHRPSNKDEDRDPIDDFKMYDSRSHALTSFDHSGLLVLSDLRVYTLPCRTYEAQQQNYAAPQQSNYTAHSPLADSPPKYVLVAKHRNVFVEDSWKPAFDNEILPVEVRDYFPETWLWSLETVGKTGELELDDLEVPDTITEWVGSAVCSSPLVGLGLSSPQSLIVSQPFILDLILPYSIKRGEILPLQISIFNYKEHPLPVQIEVKGSESFQVDGDTEKSLCLKEQGKEVVTFDLNFLKLGEVNITVVAQVDFSFPDDCGPKGILAV</sequence>